<reference evidence="10 11" key="1">
    <citation type="submission" date="2018-02" db="EMBL/GenBank/DDBJ databases">
        <title>Genomic Encyclopedia of Archaeal and Bacterial Type Strains, Phase II (KMG-II): from individual species to whole genera.</title>
        <authorList>
            <person name="Goeker M."/>
        </authorList>
    </citation>
    <scope>NUCLEOTIDE SEQUENCE [LARGE SCALE GENOMIC DNA]</scope>
    <source>
        <strain evidence="10 11">DSM 29526</strain>
    </source>
</reference>
<accession>A0A2S6I432</accession>
<dbReference type="InterPro" id="IPR041700">
    <property type="entry name" value="OMP_b-brl_3"/>
</dbReference>
<keyword evidence="3 7" id="KW-1134">Transmembrane beta strand</keyword>
<dbReference type="Pfam" id="PF13620">
    <property type="entry name" value="CarboxypepD_reg"/>
    <property type="match status" value="1"/>
</dbReference>
<dbReference type="Gene3D" id="2.40.170.20">
    <property type="entry name" value="TonB-dependent receptor, beta-barrel domain"/>
    <property type="match status" value="1"/>
</dbReference>
<evidence type="ECO:0000259" key="9">
    <source>
        <dbReference type="Pfam" id="PF14905"/>
    </source>
</evidence>
<keyword evidence="2 7" id="KW-0813">Transport</keyword>
<dbReference type="EMBL" id="PTJC01000006">
    <property type="protein sequence ID" value="PPK85920.1"/>
    <property type="molecule type" value="Genomic_DNA"/>
</dbReference>
<dbReference type="Pfam" id="PF07715">
    <property type="entry name" value="Plug"/>
    <property type="match status" value="1"/>
</dbReference>
<evidence type="ECO:0000256" key="7">
    <source>
        <dbReference type="PROSITE-ProRule" id="PRU01360"/>
    </source>
</evidence>
<dbReference type="AlphaFoldDB" id="A0A2S6I432"/>
<dbReference type="Pfam" id="PF14905">
    <property type="entry name" value="OMP_b-brl_3"/>
    <property type="match status" value="1"/>
</dbReference>
<dbReference type="InterPro" id="IPR012910">
    <property type="entry name" value="Plug_dom"/>
</dbReference>
<dbReference type="PROSITE" id="PS52016">
    <property type="entry name" value="TONB_DEPENDENT_REC_3"/>
    <property type="match status" value="1"/>
</dbReference>
<comment type="subcellular location">
    <subcellularLocation>
        <location evidence="1 7">Cell outer membrane</location>
        <topology evidence="1 7">Multi-pass membrane protein</topology>
    </subcellularLocation>
</comment>
<evidence type="ECO:0000313" key="10">
    <source>
        <dbReference type="EMBL" id="PPK85920.1"/>
    </source>
</evidence>
<dbReference type="SUPFAM" id="SSF49464">
    <property type="entry name" value="Carboxypeptidase regulatory domain-like"/>
    <property type="match status" value="1"/>
</dbReference>
<dbReference type="PANTHER" id="PTHR30069">
    <property type="entry name" value="TONB-DEPENDENT OUTER MEMBRANE RECEPTOR"/>
    <property type="match status" value="1"/>
</dbReference>
<evidence type="ECO:0000256" key="2">
    <source>
        <dbReference type="ARBA" id="ARBA00022448"/>
    </source>
</evidence>
<dbReference type="Gene3D" id="2.60.40.1120">
    <property type="entry name" value="Carboxypeptidase-like, regulatory domain"/>
    <property type="match status" value="1"/>
</dbReference>
<dbReference type="PANTHER" id="PTHR30069:SF46">
    <property type="entry name" value="OAR PROTEIN"/>
    <property type="match status" value="1"/>
</dbReference>
<dbReference type="InterPro" id="IPR008969">
    <property type="entry name" value="CarboxyPept-like_regulatory"/>
</dbReference>
<protein>
    <submittedName>
        <fullName evidence="10">TonB-dependent receptor-like protein</fullName>
    </submittedName>
</protein>
<keyword evidence="10" id="KW-0675">Receptor</keyword>
<comment type="caution">
    <text evidence="10">The sequence shown here is derived from an EMBL/GenBank/DDBJ whole genome shotgun (WGS) entry which is preliminary data.</text>
</comment>
<feature type="domain" description="TonB-dependent receptor plug" evidence="8">
    <location>
        <begin position="162"/>
        <end position="251"/>
    </location>
</feature>
<evidence type="ECO:0000256" key="4">
    <source>
        <dbReference type="ARBA" id="ARBA00022692"/>
    </source>
</evidence>
<gene>
    <name evidence="10" type="ORF">CLV84_2833</name>
</gene>
<keyword evidence="11" id="KW-1185">Reference proteome</keyword>
<evidence type="ECO:0000256" key="1">
    <source>
        <dbReference type="ARBA" id="ARBA00004571"/>
    </source>
</evidence>
<proteinExistence type="inferred from homology"/>
<keyword evidence="5 7" id="KW-0472">Membrane</keyword>
<dbReference type="GO" id="GO:0009279">
    <property type="term" value="C:cell outer membrane"/>
    <property type="evidence" value="ECO:0007669"/>
    <property type="project" value="UniProtKB-SubCell"/>
</dbReference>
<evidence type="ECO:0000259" key="8">
    <source>
        <dbReference type="Pfam" id="PF07715"/>
    </source>
</evidence>
<keyword evidence="4 7" id="KW-0812">Transmembrane</keyword>
<dbReference type="Gene3D" id="2.170.130.10">
    <property type="entry name" value="TonB-dependent receptor, plug domain"/>
    <property type="match status" value="1"/>
</dbReference>
<evidence type="ECO:0000256" key="6">
    <source>
        <dbReference type="ARBA" id="ARBA00023237"/>
    </source>
</evidence>
<dbReference type="GO" id="GO:0015344">
    <property type="term" value="F:siderophore uptake transmembrane transporter activity"/>
    <property type="evidence" value="ECO:0007669"/>
    <property type="project" value="TreeGrafter"/>
</dbReference>
<evidence type="ECO:0000313" key="11">
    <source>
        <dbReference type="Proteomes" id="UP000237662"/>
    </source>
</evidence>
<dbReference type="InterPro" id="IPR039426">
    <property type="entry name" value="TonB-dep_rcpt-like"/>
</dbReference>
<sequence length="1269" mass="140775">MSVVLPVVQCGFWLPDSFAFLFVTRSPRRLANRCRMKRTLLPVFLLLTCFYAAAQTALTGKVTDVGGGNEPLPFAAVSLFENGAFVQGTTTDLSGNYFFSNIDPGTYDIEVNFTGYPPTRISEIPILPGRTNVADVEVTNEGGVNLDVVVVTDYEVPLIEVDNTTSGQTLTSDEIQRLPTRNINQLASITAGAASADEGEDITIRGSRPNATDYYIDGVRVQGSLLPESEIEQLQVITGGLEARYGDVTGGIISITTKGPSSEFGVNAEAETSEGLDGYGNSLVGLAVSGPIIKRGNEKALLGFRLSGRYTYREDDDPSAVPIYRAREDVLANLEANPVVVRGGRPFVAADFLTNQDVLALDARPFEAQDILNINAKLDARVSDAIDLSLSGYLGKFNDQFTPSENGGGISWRTYNASRNPTLVDDDYRLNFRFRHRLGGVGDANAAGGRSGLIQNASYTLQAGLENNRQGLSDPVHEDRFFDYGYVGSFDVDYIPVFDLELDDTGVPVSAFQVDYREVLRNFDGSSSTNPILTNYNNYLGYGPDNLFTPDTYGLLGDPQLTPDGQPVPTLDQFAAVNGRTQTLYRDSWGFHANVGTVYNRYQRNDDDIYTLQGNANFELVPGDSDKSRHSIQLGFLFEQRVNRRYEAFPSGLWTTGRQLINRHLNTVDTFNRVIETIEVDLGDGFLNYQGPATVVAPTIEEDAGTFYRRIREELGIPLDQYVNIDALSPDQLSLDQFSAQELTFADLVDYYGYDYLGNEVNGTFDDFFAIDPATGDRKFTVAPNKPVYASAYLQDKFTINNIIFRVGVRADRYDANTRVLKDPYSLYEIAGAETFHDRFGGERPGNIGAGYAVYTTEEGGNLVQAYRSGESWFQADGTPTNGPQEIEGIRTGLVYPSYANPAVAESNNFIKSTDFTVETSFKDYEVQYNIMPRLAFSFPISGEANFFAHYDVLVQRPPDNVLATALDYYYFVERPGSTNAPFNNPALRPEKTIDYEVGFKTRVSATSALTLSAYYKELRDMIQLRTYFPVPLVNQYTTYDNQDFGTVKGFSFTYDLRRTSNVTVNANYTLQFADGTGSNATSQRGLTNRGNLRTLFPLSFDERHRFNLVFDYRFDGRRGNIPRWLDQTGINIQGISVSGRPYTATFIPSELGGSGTRGAINGSRNPWNFTLNGQIERNFVIAGQSRLNVYFRVSNILDRRNTIGVYTATGTADDPGFLQSSFGQDQIESLLGGTRPVEAYLDSYQWRILNPDFFSLPRRMYVGVRFGI</sequence>
<comment type="similarity">
    <text evidence="7">Belongs to the TonB-dependent receptor family.</text>
</comment>
<evidence type="ECO:0000256" key="5">
    <source>
        <dbReference type="ARBA" id="ARBA00023136"/>
    </source>
</evidence>
<dbReference type="GO" id="GO:0044718">
    <property type="term" value="P:siderophore transmembrane transport"/>
    <property type="evidence" value="ECO:0007669"/>
    <property type="project" value="TreeGrafter"/>
</dbReference>
<dbReference type="SUPFAM" id="SSF56935">
    <property type="entry name" value="Porins"/>
    <property type="match status" value="1"/>
</dbReference>
<dbReference type="InterPro" id="IPR036942">
    <property type="entry name" value="Beta-barrel_TonB_sf"/>
</dbReference>
<dbReference type="Proteomes" id="UP000237662">
    <property type="component" value="Unassembled WGS sequence"/>
</dbReference>
<evidence type="ECO:0000256" key="3">
    <source>
        <dbReference type="ARBA" id="ARBA00022452"/>
    </source>
</evidence>
<name>A0A2S6I432_9BACT</name>
<dbReference type="InterPro" id="IPR037066">
    <property type="entry name" value="Plug_dom_sf"/>
</dbReference>
<feature type="domain" description="Outer membrane protein beta-barrel" evidence="9">
    <location>
        <begin position="929"/>
        <end position="1118"/>
    </location>
</feature>
<keyword evidence="6 7" id="KW-0998">Cell outer membrane</keyword>
<organism evidence="10 11">
    <name type="scientific">Neolewinella xylanilytica</name>
    <dbReference type="NCBI Taxonomy" id="1514080"/>
    <lineage>
        <taxon>Bacteria</taxon>
        <taxon>Pseudomonadati</taxon>
        <taxon>Bacteroidota</taxon>
        <taxon>Saprospiria</taxon>
        <taxon>Saprospirales</taxon>
        <taxon>Lewinellaceae</taxon>
        <taxon>Neolewinella</taxon>
    </lineage>
</organism>